<proteinExistence type="predicted"/>
<comment type="caution">
    <text evidence="2">The sequence shown here is derived from an EMBL/GenBank/DDBJ whole genome shotgun (WGS) entry which is preliminary data.</text>
</comment>
<feature type="signal peptide" evidence="1">
    <location>
        <begin position="1"/>
        <end position="21"/>
    </location>
</feature>
<dbReference type="RefSeq" id="WP_130037190.1">
    <property type="nucleotide sequence ID" value="NZ_JACCEV010000001.1"/>
</dbReference>
<dbReference type="InterPro" id="IPR025421">
    <property type="entry name" value="DUF4148"/>
</dbReference>
<dbReference type="AlphaFoldDB" id="A0A853H520"/>
<accession>A0A853H520</accession>
<name>A0A853H520_9BURK</name>
<evidence type="ECO:0000313" key="3">
    <source>
        <dbReference type="Proteomes" id="UP000554144"/>
    </source>
</evidence>
<dbReference type="Pfam" id="PF13663">
    <property type="entry name" value="DUF4148"/>
    <property type="match status" value="3"/>
</dbReference>
<feature type="chain" id="PRO_5032698399" evidence="1">
    <location>
        <begin position="22"/>
        <end position="122"/>
    </location>
</feature>
<reference evidence="2 3" key="1">
    <citation type="submission" date="2020-07" db="EMBL/GenBank/DDBJ databases">
        <title>Taxonomic revisions and descriptions of new bacterial species based on genomic comparisons in the high-G+C-content subgroup of the family Alcaligenaceae.</title>
        <authorList>
            <person name="Szabo A."/>
            <person name="Felfoldi T."/>
        </authorList>
    </citation>
    <scope>NUCLEOTIDE SEQUENCE [LARGE SCALE GENOMIC DNA]</scope>
    <source>
        <strain evidence="2 3">DSM 25667</strain>
    </source>
</reference>
<sequence length="122" mass="12484">MKTLASLLLISASLIGTTAYAQDTQTNSTTRAQVVAELQAARAAGQLSVGELDYPIAINQTSSLSRAQVVAELAAAKAAGQLSVGELDYPIASSHPSTVTRAEVVAELYAAKAAGQLVEPEA</sequence>
<organism evidence="2 3">
    <name type="scientific">Pollutimonas harenae</name>
    <dbReference type="NCBI Taxonomy" id="657015"/>
    <lineage>
        <taxon>Bacteria</taxon>
        <taxon>Pseudomonadati</taxon>
        <taxon>Pseudomonadota</taxon>
        <taxon>Betaproteobacteria</taxon>
        <taxon>Burkholderiales</taxon>
        <taxon>Alcaligenaceae</taxon>
        <taxon>Pollutimonas</taxon>
    </lineage>
</organism>
<keyword evidence="1" id="KW-0732">Signal</keyword>
<dbReference type="Proteomes" id="UP000554144">
    <property type="component" value="Unassembled WGS sequence"/>
</dbReference>
<protein>
    <submittedName>
        <fullName evidence="2">DUF4148 domain-containing protein</fullName>
    </submittedName>
</protein>
<dbReference type="OrthoDB" id="8777858at2"/>
<evidence type="ECO:0000256" key="1">
    <source>
        <dbReference type="SAM" id="SignalP"/>
    </source>
</evidence>
<dbReference type="EMBL" id="JACCEV010000001">
    <property type="protein sequence ID" value="NYT85214.1"/>
    <property type="molecule type" value="Genomic_DNA"/>
</dbReference>
<keyword evidence="3" id="KW-1185">Reference proteome</keyword>
<gene>
    <name evidence="2" type="ORF">H0A62_06320</name>
</gene>
<evidence type="ECO:0000313" key="2">
    <source>
        <dbReference type="EMBL" id="NYT85214.1"/>
    </source>
</evidence>